<sequence length="170" mass="19704">MYFPQNIYEQRSALIAGTLPSTFYEEGFGGAERTITHWRAKFVKKDWPQQRGRIQQGREDACCPEMEEGEEGLEVHEKTAELLQKMAEQERAGQAVIMGKRAMVEFDERRQKCREALRQLRTVDKREWGILLAIRFGGKNESDFEAAAALPVLKRTILYIFSFIEAKKKD</sequence>
<dbReference type="AlphaFoldDB" id="A0A183EK16"/>
<gene>
    <name evidence="1" type="ORF">GPUH_LOCUS21306</name>
</gene>
<dbReference type="WBParaSite" id="GPUH_0002133201-mRNA-1">
    <property type="protein sequence ID" value="GPUH_0002133201-mRNA-1"/>
    <property type="gene ID" value="GPUH_0002133201"/>
</dbReference>
<accession>A0A183EK16</accession>
<protein>
    <submittedName>
        <fullName evidence="3">Sigma-70 family RNA polymerase sigma factor</fullName>
    </submittedName>
</protein>
<dbReference type="EMBL" id="UYRT01092278">
    <property type="protein sequence ID" value="VDN37965.1"/>
    <property type="molecule type" value="Genomic_DNA"/>
</dbReference>
<proteinExistence type="predicted"/>
<evidence type="ECO:0000313" key="2">
    <source>
        <dbReference type="Proteomes" id="UP000271098"/>
    </source>
</evidence>
<dbReference type="OrthoDB" id="20282at2759"/>
<reference evidence="3" key="1">
    <citation type="submission" date="2016-06" db="UniProtKB">
        <authorList>
            <consortium name="WormBaseParasite"/>
        </authorList>
    </citation>
    <scope>IDENTIFICATION</scope>
</reference>
<name>A0A183EK16_9BILA</name>
<evidence type="ECO:0000313" key="1">
    <source>
        <dbReference type="EMBL" id="VDN37965.1"/>
    </source>
</evidence>
<dbReference type="Proteomes" id="UP000271098">
    <property type="component" value="Unassembled WGS sequence"/>
</dbReference>
<reference evidence="1 2" key="2">
    <citation type="submission" date="2018-11" db="EMBL/GenBank/DDBJ databases">
        <authorList>
            <consortium name="Pathogen Informatics"/>
        </authorList>
    </citation>
    <scope>NUCLEOTIDE SEQUENCE [LARGE SCALE GENOMIC DNA]</scope>
</reference>
<keyword evidence="2" id="KW-1185">Reference proteome</keyword>
<evidence type="ECO:0000313" key="3">
    <source>
        <dbReference type="WBParaSite" id="GPUH_0002133201-mRNA-1"/>
    </source>
</evidence>
<organism evidence="3">
    <name type="scientific">Gongylonema pulchrum</name>
    <dbReference type="NCBI Taxonomy" id="637853"/>
    <lineage>
        <taxon>Eukaryota</taxon>
        <taxon>Metazoa</taxon>
        <taxon>Ecdysozoa</taxon>
        <taxon>Nematoda</taxon>
        <taxon>Chromadorea</taxon>
        <taxon>Rhabditida</taxon>
        <taxon>Spirurina</taxon>
        <taxon>Spiruromorpha</taxon>
        <taxon>Spiruroidea</taxon>
        <taxon>Gongylonematidae</taxon>
        <taxon>Gongylonema</taxon>
    </lineage>
</organism>